<keyword evidence="4" id="KW-1185">Reference proteome</keyword>
<dbReference type="Gene3D" id="3.10.620.30">
    <property type="match status" value="1"/>
</dbReference>
<dbReference type="InterPro" id="IPR038765">
    <property type="entry name" value="Papain-like_cys_pep_sf"/>
</dbReference>
<dbReference type="Pfam" id="PF01841">
    <property type="entry name" value="Transglut_core"/>
    <property type="match status" value="1"/>
</dbReference>
<evidence type="ECO:0000313" key="4">
    <source>
        <dbReference type="Proteomes" id="UP000587760"/>
    </source>
</evidence>
<dbReference type="AlphaFoldDB" id="A0A841R6M9"/>
<feature type="domain" description="Transglutaminase-like" evidence="2">
    <location>
        <begin position="406"/>
        <end position="468"/>
    </location>
</feature>
<feature type="transmembrane region" description="Helical" evidence="1">
    <location>
        <begin position="7"/>
        <end position="26"/>
    </location>
</feature>
<proteinExistence type="predicted"/>
<organism evidence="3 4">
    <name type="scientific">Spirochaeta isovalerica</name>
    <dbReference type="NCBI Taxonomy" id="150"/>
    <lineage>
        <taxon>Bacteria</taxon>
        <taxon>Pseudomonadati</taxon>
        <taxon>Spirochaetota</taxon>
        <taxon>Spirochaetia</taxon>
        <taxon>Spirochaetales</taxon>
        <taxon>Spirochaetaceae</taxon>
        <taxon>Spirochaeta</taxon>
    </lineage>
</organism>
<dbReference type="SMART" id="SM00460">
    <property type="entry name" value="TGc"/>
    <property type="match status" value="1"/>
</dbReference>
<keyword evidence="3" id="KW-0378">Hydrolase</keyword>
<evidence type="ECO:0000256" key="1">
    <source>
        <dbReference type="SAM" id="Phobius"/>
    </source>
</evidence>
<dbReference type="PANTHER" id="PTHR38339:SF1">
    <property type="entry name" value="TRANSGLUTAMINASE-LIKE DOMAIN-CONTAINING PROTEIN"/>
    <property type="match status" value="1"/>
</dbReference>
<sequence length="547" mass="61619">MNRKVTLLAAGIPALMFILSLIAFVINTRIAEGKPRIIEMTPHTVSRGEQLTISGRNFGEAKDSSRIFLSSLDLLSRYIDSWNDREIVITIPEKANSGLLTIRTDRGLSKPAVIVLEENIPAIGAGSYIPGHPFIEYIDSPSGASGDIISITGEHFGDKKNNSEILFSSLFSHEVDSLDGETEYRDFLSVEDVQILTWEDKLIRFYLPDFVQTGDVYVRTERGYSNAAYFEQKLENSSLILSDKKTYMIHQSLSISAEFQNRDSKINYWFISPVETLFQRNVIDLPDRSFKSLYEHPGQTLYSIEGYTGLHDIVLSQNSIVEVYSKNSVVDPAEIGRNYDSTSPLFLKYTGSSQFITASSPRVSTVARSVTRGKSTAYDKSRAIYEYVIARLTPDPDAGIWDPDTVIDEMKGDSRAYSLLFTSLCRNSGIPARPVTGLLVDDRGNPINHWWAEFYLQGFGWFPVDPALADRNSEPDEEKIPIENYWGKIDNQHIVFSRGELILPRLFPEGKTGVDIDHAFVSHNYEVSSTINNLHLNWSDVRITAIY</sequence>
<keyword evidence="3" id="KW-0645">Protease</keyword>
<dbReference type="InterPro" id="IPR002931">
    <property type="entry name" value="Transglutaminase-like"/>
</dbReference>
<evidence type="ECO:0000313" key="3">
    <source>
        <dbReference type="EMBL" id="MBB6478428.1"/>
    </source>
</evidence>
<protein>
    <submittedName>
        <fullName evidence="3">Transglutaminase-like putative cysteine protease</fullName>
    </submittedName>
</protein>
<accession>A0A841R6M9</accession>
<gene>
    <name evidence="3" type="ORF">HNR50_000061</name>
</gene>
<dbReference type="Proteomes" id="UP000587760">
    <property type="component" value="Unassembled WGS sequence"/>
</dbReference>
<dbReference type="Gene3D" id="2.60.40.10">
    <property type="entry name" value="Immunoglobulins"/>
    <property type="match status" value="2"/>
</dbReference>
<dbReference type="PANTHER" id="PTHR38339">
    <property type="entry name" value="TRANSGLUTAMINASE DOMAIN PROTEIN"/>
    <property type="match status" value="1"/>
</dbReference>
<dbReference type="GO" id="GO:0006508">
    <property type="term" value="P:proteolysis"/>
    <property type="evidence" value="ECO:0007669"/>
    <property type="project" value="UniProtKB-KW"/>
</dbReference>
<dbReference type="InterPro" id="IPR014756">
    <property type="entry name" value="Ig_E-set"/>
</dbReference>
<dbReference type="SUPFAM" id="SSF54001">
    <property type="entry name" value="Cysteine proteinases"/>
    <property type="match status" value="1"/>
</dbReference>
<name>A0A841R6M9_9SPIO</name>
<dbReference type="GO" id="GO:0008233">
    <property type="term" value="F:peptidase activity"/>
    <property type="evidence" value="ECO:0007669"/>
    <property type="project" value="UniProtKB-KW"/>
</dbReference>
<dbReference type="RefSeq" id="WP_184742259.1">
    <property type="nucleotide sequence ID" value="NZ_JACHGJ010000001.1"/>
</dbReference>
<dbReference type="EMBL" id="JACHGJ010000001">
    <property type="protein sequence ID" value="MBB6478428.1"/>
    <property type="molecule type" value="Genomic_DNA"/>
</dbReference>
<keyword evidence="1" id="KW-0472">Membrane</keyword>
<evidence type="ECO:0000259" key="2">
    <source>
        <dbReference type="SMART" id="SM00460"/>
    </source>
</evidence>
<comment type="caution">
    <text evidence="3">The sequence shown here is derived from an EMBL/GenBank/DDBJ whole genome shotgun (WGS) entry which is preliminary data.</text>
</comment>
<dbReference type="InterPro" id="IPR013783">
    <property type="entry name" value="Ig-like_fold"/>
</dbReference>
<keyword evidence="1" id="KW-0812">Transmembrane</keyword>
<dbReference type="Pfam" id="PF01833">
    <property type="entry name" value="TIG"/>
    <property type="match status" value="1"/>
</dbReference>
<dbReference type="InterPro" id="IPR002909">
    <property type="entry name" value="IPT_dom"/>
</dbReference>
<keyword evidence="1" id="KW-1133">Transmembrane helix</keyword>
<dbReference type="SUPFAM" id="SSF81296">
    <property type="entry name" value="E set domains"/>
    <property type="match status" value="1"/>
</dbReference>
<dbReference type="CDD" id="cd00102">
    <property type="entry name" value="IPT"/>
    <property type="match status" value="1"/>
</dbReference>
<reference evidence="3 4" key="1">
    <citation type="submission" date="2020-08" db="EMBL/GenBank/DDBJ databases">
        <title>Genomic Encyclopedia of Type Strains, Phase IV (KMG-IV): sequencing the most valuable type-strain genomes for metagenomic binning, comparative biology and taxonomic classification.</title>
        <authorList>
            <person name="Goeker M."/>
        </authorList>
    </citation>
    <scope>NUCLEOTIDE SEQUENCE [LARGE SCALE GENOMIC DNA]</scope>
    <source>
        <strain evidence="3 4">DSM 2461</strain>
    </source>
</reference>